<dbReference type="GO" id="GO:0016020">
    <property type="term" value="C:membrane"/>
    <property type="evidence" value="ECO:0007669"/>
    <property type="project" value="UniProtKB-SubCell"/>
</dbReference>
<dbReference type="Proteomes" id="UP000077755">
    <property type="component" value="Chromosome 1"/>
</dbReference>
<dbReference type="PANTHER" id="PTHR12608:SF7">
    <property type="entry name" value="PROTEIN PAM71-HOMOLOG, CHLOROPLASTIC"/>
    <property type="match status" value="1"/>
</dbReference>
<dbReference type="PROSITE" id="PS01214">
    <property type="entry name" value="UPF0016"/>
    <property type="match status" value="1"/>
</dbReference>
<evidence type="ECO:0000256" key="4">
    <source>
        <dbReference type="ARBA" id="ARBA00022989"/>
    </source>
</evidence>
<sequence>MQGGGLVFQSPFVLSTKGKLQFADLALPTRIILPLLSSSASLKCREVRRLNSTSKMVMVHASSVGAGAGGYEGRDENDNQKIFVSPSNDSDTSEIKKLPFQLPYPASIALVLLGCALVYSLIVFAKGSPSSVLGAIAKSGFTAAFSLIFVSEIGDKTFFIAALLAMQYEKALVLVGSMGALSLMTVLSVVIGRIFHSVPAQFQTTLPVGEYAAVALLMFFGLKSIKDAWDLPSAAEKDSEENTANLDEYTEAEELVKEKASKRLSNPLEILWKSFSLVFFAEWGDRSMLATIALGAAQSPWGVASGAIAGHLLATMIAIVGGAILAKYISEKLVGYLGGALFLVFAVATFFGVF</sequence>
<protein>
    <recommendedName>
        <fullName evidence="6">GDT1 family protein</fullName>
    </recommendedName>
</protein>
<organism evidence="7 8">
    <name type="scientific">Daucus carota subsp. sativus</name>
    <name type="common">Carrot</name>
    <dbReference type="NCBI Taxonomy" id="79200"/>
    <lineage>
        <taxon>Eukaryota</taxon>
        <taxon>Viridiplantae</taxon>
        <taxon>Streptophyta</taxon>
        <taxon>Embryophyta</taxon>
        <taxon>Tracheophyta</taxon>
        <taxon>Spermatophyta</taxon>
        <taxon>Magnoliopsida</taxon>
        <taxon>eudicotyledons</taxon>
        <taxon>Gunneridae</taxon>
        <taxon>Pentapetalae</taxon>
        <taxon>asterids</taxon>
        <taxon>campanulids</taxon>
        <taxon>Apiales</taxon>
        <taxon>Apiaceae</taxon>
        <taxon>Apioideae</taxon>
        <taxon>Scandiceae</taxon>
        <taxon>Daucinae</taxon>
        <taxon>Daucus</taxon>
        <taxon>Daucus sect. Daucus</taxon>
    </lineage>
</organism>
<evidence type="ECO:0000256" key="6">
    <source>
        <dbReference type="RuleBase" id="RU365102"/>
    </source>
</evidence>
<dbReference type="Pfam" id="PF01169">
    <property type="entry name" value="GDT1"/>
    <property type="match status" value="2"/>
</dbReference>
<evidence type="ECO:0000256" key="2">
    <source>
        <dbReference type="ARBA" id="ARBA00009190"/>
    </source>
</evidence>
<evidence type="ECO:0000256" key="5">
    <source>
        <dbReference type="ARBA" id="ARBA00023136"/>
    </source>
</evidence>
<feature type="transmembrane region" description="Helical" evidence="6">
    <location>
        <begin position="201"/>
        <end position="222"/>
    </location>
</feature>
<evidence type="ECO:0000256" key="3">
    <source>
        <dbReference type="ARBA" id="ARBA00022692"/>
    </source>
</evidence>
<feature type="transmembrane region" description="Helical" evidence="6">
    <location>
        <begin position="131"/>
        <end position="150"/>
    </location>
</feature>
<dbReference type="PANTHER" id="PTHR12608">
    <property type="entry name" value="TRANSMEMBRANE PROTEIN HTP-1 RELATED"/>
    <property type="match status" value="1"/>
</dbReference>
<dbReference type="GO" id="GO:0032468">
    <property type="term" value="P:Golgi calcium ion homeostasis"/>
    <property type="evidence" value="ECO:0007669"/>
    <property type="project" value="TreeGrafter"/>
</dbReference>
<evidence type="ECO:0000256" key="1">
    <source>
        <dbReference type="ARBA" id="ARBA00004141"/>
    </source>
</evidence>
<comment type="similarity">
    <text evidence="2 6">Belongs to the GDT1 family.</text>
</comment>
<dbReference type="GO" id="GO:0005384">
    <property type="term" value="F:manganese ion transmembrane transporter activity"/>
    <property type="evidence" value="ECO:0007669"/>
    <property type="project" value="TreeGrafter"/>
</dbReference>
<keyword evidence="8" id="KW-1185">Reference proteome</keyword>
<feature type="transmembrane region" description="Helical" evidence="6">
    <location>
        <begin position="102"/>
        <end position="125"/>
    </location>
</feature>
<dbReference type="GO" id="GO:0015085">
    <property type="term" value="F:calcium ion transmembrane transporter activity"/>
    <property type="evidence" value="ECO:0007669"/>
    <property type="project" value="TreeGrafter"/>
</dbReference>
<dbReference type="EMBL" id="CP093343">
    <property type="protein sequence ID" value="WOG83191.1"/>
    <property type="molecule type" value="Genomic_DNA"/>
</dbReference>
<accession>A0AAF1AK53</accession>
<evidence type="ECO:0000313" key="7">
    <source>
        <dbReference type="EMBL" id="WOG83191.1"/>
    </source>
</evidence>
<feature type="transmembrane region" description="Helical" evidence="6">
    <location>
        <begin position="333"/>
        <end position="353"/>
    </location>
</feature>
<dbReference type="KEGG" id="dcr:108208923"/>
<name>A0AAF1AK53_DAUCS</name>
<keyword evidence="3 6" id="KW-0812">Transmembrane</keyword>
<feature type="transmembrane region" description="Helical" evidence="6">
    <location>
        <begin position="301"/>
        <end position="326"/>
    </location>
</feature>
<dbReference type="InterPro" id="IPR049555">
    <property type="entry name" value="GDT1-like_CS"/>
</dbReference>
<gene>
    <name evidence="7" type="ORF">DCAR_0102365</name>
</gene>
<dbReference type="GO" id="GO:0005794">
    <property type="term" value="C:Golgi apparatus"/>
    <property type="evidence" value="ECO:0007669"/>
    <property type="project" value="TreeGrafter"/>
</dbReference>
<keyword evidence="5 6" id="KW-0472">Membrane</keyword>
<dbReference type="GO" id="GO:0009507">
    <property type="term" value="C:chloroplast"/>
    <property type="evidence" value="ECO:0007669"/>
    <property type="project" value="TreeGrafter"/>
</dbReference>
<dbReference type="InterPro" id="IPR001727">
    <property type="entry name" value="GDT1-like"/>
</dbReference>
<proteinExistence type="inferred from homology"/>
<reference evidence="7" key="1">
    <citation type="journal article" date="2016" name="Nat. Genet.">
        <title>A high-quality carrot genome assembly provides new insights into carotenoid accumulation and asterid genome evolution.</title>
        <authorList>
            <person name="Iorizzo M."/>
            <person name="Ellison S."/>
            <person name="Senalik D."/>
            <person name="Zeng P."/>
            <person name="Satapoomin P."/>
            <person name="Huang J."/>
            <person name="Bowman M."/>
            <person name="Iovene M."/>
            <person name="Sanseverino W."/>
            <person name="Cavagnaro P."/>
            <person name="Yildiz M."/>
            <person name="Macko-Podgorni A."/>
            <person name="Moranska E."/>
            <person name="Grzebelus E."/>
            <person name="Grzebelus D."/>
            <person name="Ashrafi H."/>
            <person name="Zheng Z."/>
            <person name="Cheng S."/>
            <person name="Spooner D."/>
            <person name="Van Deynze A."/>
            <person name="Simon P."/>
        </authorList>
    </citation>
    <scope>NUCLEOTIDE SEQUENCE</scope>
    <source>
        <tissue evidence="7">Leaf</tissue>
    </source>
</reference>
<dbReference type="GO" id="GO:0032472">
    <property type="term" value="P:Golgi calcium ion transport"/>
    <property type="evidence" value="ECO:0007669"/>
    <property type="project" value="TreeGrafter"/>
</dbReference>
<comment type="subcellular location">
    <subcellularLocation>
        <location evidence="1 6">Membrane</location>
        <topology evidence="1 6">Multi-pass membrane protein</topology>
    </subcellularLocation>
</comment>
<feature type="transmembrane region" description="Helical" evidence="6">
    <location>
        <begin position="171"/>
        <end position="195"/>
    </location>
</feature>
<reference evidence="7" key="2">
    <citation type="submission" date="2022-03" db="EMBL/GenBank/DDBJ databases">
        <title>Draft title - Genomic analysis of global carrot germplasm unveils the trajectory of domestication and the origin of high carotenoid orange carrot.</title>
        <authorList>
            <person name="Iorizzo M."/>
            <person name="Ellison S."/>
            <person name="Senalik D."/>
            <person name="Macko-Podgorni A."/>
            <person name="Grzebelus D."/>
            <person name="Bostan H."/>
            <person name="Rolling W."/>
            <person name="Curaba J."/>
            <person name="Simon P."/>
        </authorList>
    </citation>
    <scope>NUCLEOTIDE SEQUENCE</scope>
    <source>
        <tissue evidence="7">Leaf</tissue>
    </source>
</reference>
<dbReference type="AlphaFoldDB" id="A0AAF1AK53"/>
<evidence type="ECO:0000313" key="8">
    <source>
        <dbReference type="Proteomes" id="UP000077755"/>
    </source>
</evidence>
<keyword evidence="4 6" id="KW-1133">Transmembrane helix</keyword>